<dbReference type="PROSITE" id="PS51379">
    <property type="entry name" value="4FE4S_FER_2"/>
    <property type="match status" value="2"/>
</dbReference>
<reference evidence="5 6" key="1">
    <citation type="journal article" date="2021" name="Sci. Rep.">
        <title>The distribution of antibiotic resistance genes in chicken gut microbiota commensals.</title>
        <authorList>
            <person name="Juricova H."/>
            <person name="Matiasovicova J."/>
            <person name="Kubasova T."/>
            <person name="Cejkova D."/>
            <person name="Rychlik I."/>
        </authorList>
    </citation>
    <scope>NUCLEOTIDE SEQUENCE [LARGE SCALE GENOMIC DNA]</scope>
    <source>
        <strain evidence="5 6">An773</strain>
    </source>
</reference>
<sequence>MTEITDHDKCTGCGTCSQICPKTCITMKRNEEGFLYPIVDHENCINCKKCVKYCPENREKTDRSEIIKGYMAYNLTLDERLRGSSGGIFELIASYVLNHGGVVFGAVMAKNCKSVYHTVAHTEKELRKMCGSKYVQSDIGETFKLAKEYLDKGKKVLYSGTPCQISGLLAFLDRTYDNLYTQDIICHGVPSPMVWEKYVEYREKVASARAQRIFFRHKKYGWKRYSLLISFENNREYLSPLDKDLYMQGYLSNIFLRKSCYQCTHKTEHTESDISLADMWGIENIDPNVNDNQGCSLIIVQSSKGEELIEDIKESLWIKEIDIKEALKYNSARFHSVDLNMNRQTFMQDLSQYPIERVLKKYGKKKEKLKVKLYKVLRTIKIACK</sequence>
<proteinExistence type="predicted"/>
<comment type="caution">
    <text evidence="5">The sequence shown here is derived from an EMBL/GenBank/DDBJ whole genome shotgun (WGS) entry which is preliminary data.</text>
</comment>
<dbReference type="RefSeq" id="WP_205155802.1">
    <property type="nucleotide sequence ID" value="NZ_JACLYY010000005.1"/>
</dbReference>
<dbReference type="PANTHER" id="PTHR43193">
    <property type="match status" value="1"/>
</dbReference>
<keyword evidence="6" id="KW-1185">Reference proteome</keyword>
<dbReference type="Pfam" id="PF12838">
    <property type="entry name" value="Fer4_7"/>
    <property type="match status" value="1"/>
</dbReference>
<dbReference type="InterPro" id="IPR007525">
    <property type="entry name" value="FrhB_FdhB_C"/>
</dbReference>
<feature type="domain" description="4Fe-4S ferredoxin-type" evidence="4">
    <location>
        <begin position="35"/>
        <end position="64"/>
    </location>
</feature>
<keyword evidence="2" id="KW-0408">Iron</keyword>
<evidence type="ECO:0000259" key="4">
    <source>
        <dbReference type="PROSITE" id="PS51379"/>
    </source>
</evidence>
<keyword evidence="3" id="KW-0411">Iron-sulfur</keyword>
<dbReference type="Pfam" id="PF04422">
    <property type="entry name" value="FrhB_FdhB_N"/>
    <property type="match status" value="1"/>
</dbReference>
<dbReference type="SUPFAM" id="SSF54862">
    <property type="entry name" value="4Fe-4S ferredoxins"/>
    <property type="match status" value="1"/>
</dbReference>
<dbReference type="Gene3D" id="3.30.70.20">
    <property type="match status" value="1"/>
</dbReference>
<gene>
    <name evidence="5" type="ORF">H7U36_06165</name>
</gene>
<feature type="domain" description="4Fe-4S ferredoxin-type" evidence="4">
    <location>
        <begin position="1"/>
        <end position="30"/>
    </location>
</feature>
<dbReference type="Pfam" id="PF04432">
    <property type="entry name" value="FrhB_FdhB_C"/>
    <property type="match status" value="1"/>
</dbReference>
<protein>
    <submittedName>
        <fullName evidence="5">Coenzyme F420 hydrogenase/dehydrogenase, beta subunit C-terminal domain</fullName>
    </submittedName>
</protein>
<keyword evidence="1" id="KW-0479">Metal-binding</keyword>
<dbReference type="InterPro" id="IPR017900">
    <property type="entry name" value="4Fe4S_Fe_S_CS"/>
</dbReference>
<dbReference type="EMBL" id="JACLYY010000005">
    <property type="protein sequence ID" value="MBM6737694.1"/>
    <property type="molecule type" value="Genomic_DNA"/>
</dbReference>
<name>A0ABS2E7T9_9FIRM</name>
<evidence type="ECO:0000313" key="6">
    <source>
        <dbReference type="Proteomes" id="UP000716906"/>
    </source>
</evidence>
<evidence type="ECO:0000256" key="1">
    <source>
        <dbReference type="ARBA" id="ARBA00022723"/>
    </source>
</evidence>
<dbReference type="InterPro" id="IPR052977">
    <property type="entry name" value="Polyferredoxin-like_ET"/>
</dbReference>
<accession>A0ABS2E7T9</accession>
<dbReference type="PANTHER" id="PTHR43193:SF2">
    <property type="entry name" value="POLYFERREDOXIN PROTEIN FWDF"/>
    <property type="match status" value="1"/>
</dbReference>
<dbReference type="InterPro" id="IPR017896">
    <property type="entry name" value="4Fe4S_Fe-S-bd"/>
</dbReference>
<evidence type="ECO:0000256" key="2">
    <source>
        <dbReference type="ARBA" id="ARBA00023004"/>
    </source>
</evidence>
<evidence type="ECO:0000313" key="5">
    <source>
        <dbReference type="EMBL" id="MBM6737694.1"/>
    </source>
</evidence>
<dbReference type="PROSITE" id="PS00198">
    <property type="entry name" value="4FE4S_FER_1"/>
    <property type="match status" value="2"/>
</dbReference>
<dbReference type="Proteomes" id="UP000716906">
    <property type="component" value="Unassembled WGS sequence"/>
</dbReference>
<evidence type="ECO:0000256" key="3">
    <source>
        <dbReference type="ARBA" id="ARBA00023014"/>
    </source>
</evidence>
<dbReference type="InterPro" id="IPR007516">
    <property type="entry name" value="Co_F420_Hydgase/DH_bsu_N"/>
</dbReference>
<organism evidence="5 6">
    <name type="scientific">Faecalicatena fissicatena</name>
    <dbReference type="NCBI Taxonomy" id="290055"/>
    <lineage>
        <taxon>Bacteria</taxon>
        <taxon>Bacillati</taxon>
        <taxon>Bacillota</taxon>
        <taxon>Clostridia</taxon>
        <taxon>Lachnospirales</taxon>
        <taxon>Lachnospiraceae</taxon>
        <taxon>Faecalicatena</taxon>
    </lineage>
</organism>